<keyword evidence="1" id="KW-0472">Membrane</keyword>
<organism evidence="2 3">
    <name type="scientific">Planococcus versutus</name>
    <dbReference type="NCBI Taxonomy" id="1302659"/>
    <lineage>
        <taxon>Bacteria</taxon>
        <taxon>Bacillati</taxon>
        <taxon>Bacillota</taxon>
        <taxon>Bacilli</taxon>
        <taxon>Bacillales</taxon>
        <taxon>Caryophanaceae</taxon>
        <taxon>Planococcus</taxon>
    </lineage>
</organism>
<dbReference type="OrthoDB" id="2413078at2"/>
<dbReference type="AlphaFoldDB" id="A0A1B1S512"/>
<gene>
    <name evidence="2" type="ORF">I858_014890</name>
</gene>
<dbReference type="RefSeq" id="WP_065524635.1">
    <property type="nucleotide sequence ID" value="NZ_CP016540.2"/>
</dbReference>
<protein>
    <submittedName>
        <fullName evidence="2">Uncharacterized protein</fullName>
    </submittedName>
</protein>
<keyword evidence="3" id="KW-1185">Reference proteome</keyword>
<dbReference type="Proteomes" id="UP000053354">
    <property type="component" value="Chromosome"/>
</dbReference>
<dbReference type="EMBL" id="CP016540">
    <property type="protein sequence ID" value="ANU28276.1"/>
    <property type="molecule type" value="Genomic_DNA"/>
</dbReference>
<name>A0A1B1S512_9BACL</name>
<dbReference type="KEGG" id="pll:I858_014890"/>
<keyword evidence="1" id="KW-1133">Transmembrane helix</keyword>
<evidence type="ECO:0000256" key="1">
    <source>
        <dbReference type="SAM" id="Phobius"/>
    </source>
</evidence>
<evidence type="ECO:0000313" key="3">
    <source>
        <dbReference type="Proteomes" id="UP000053354"/>
    </source>
</evidence>
<feature type="transmembrane region" description="Helical" evidence="1">
    <location>
        <begin position="25"/>
        <end position="45"/>
    </location>
</feature>
<keyword evidence="1" id="KW-0812">Transmembrane</keyword>
<sequence>MNDLLFPLSAAAVLGLQYFLSSRHNIYFGAIIPILVIGGLTWMLFTDRVKSPLAYILILVVLLLFLLEQWSRGRKALRTNTQEELDKMEKHDIS</sequence>
<proteinExistence type="predicted"/>
<evidence type="ECO:0000313" key="2">
    <source>
        <dbReference type="EMBL" id="ANU28276.1"/>
    </source>
</evidence>
<reference evidence="2" key="1">
    <citation type="submission" date="2016-10" db="EMBL/GenBank/DDBJ databases">
        <authorList>
            <person name="See-Too W.S."/>
        </authorList>
    </citation>
    <scope>NUCLEOTIDE SEQUENCE</scope>
    <source>
        <strain evidence="2">L10.15</strain>
    </source>
</reference>
<feature type="transmembrane region" description="Helical" evidence="1">
    <location>
        <begin position="52"/>
        <end position="70"/>
    </location>
</feature>
<accession>A0A1B1S512</accession>